<dbReference type="InterPro" id="IPR011528">
    <property type="entry name" value="NERD"/>
</dbReference>
<accession>A0A383CGI2</accession>
<feature type="non-terminal residue" evidence="2">
    <location>
        <position position="1"/>
    </location>
</feature>
<organism evidence="2">
    <name type="scientific">marine metagenome</name>
    <dbReference type="NCBI Taxonomy" id="408172"/>
    <lineage>
        <taxon>unclassified sequences</taxon>
        <taxon>metagenomes</taxon>
        <taxon>ecological metagenomes</taxon>
    </lineage>
</organism>
<evidence type="ECO:0000259" key="1">
    <source>
        <dbReference type="Pfam" id="PF08378"/>
    </source>
</evidence>
<name>A0A383CGI2_9ZZZZ</name>
<dbReference type="AlphaFoldDB" id="A0A383CGI2"/>
<reference evidence="2" key="1">
    <citation type="submission" date="2018-05" db="EMBL/GenBank/DDBJ databases">
        <authorList>
            <person name="Lanie J.A."/>
            <person name="Ng W.-L."/>
            <person name="Kazmierczak K.M."/>
            <person name="Andrzejewski T.M."/>
            <person name="Davidsen T.M."/>
            <person name="Wayne K.J."/>
            <person name="Tettelin H."/>
            <person name="Glass J.I."/>
            <person name="Rusch D."/>
            <person name="Podicherti R."/>
            <person name="Tsui H.-C.T."/>
            <person name="Winkler M.E."/>
        </authorList>
    </citation>
    <scope>NUCLEOTIDE SEQUENCE</scope>
</reference>
<feature type="domain" description="NERD" evidence="1">
    <location>
        <begin position="76"/>
        <end position="152"/>
    </location>
</feature>
<dbReference type="EMBL" id="UINC01208344">
    <property type="protein sequence ID" value="SVE30835.1"/>
    <property type="molecule type" value="Genomic_DNA"/>
</dbReference>
<feature type="non-terminal residue" evidence="2">
    <location>
        <position position="187"/>
    </location>
</feature>
<protein>
    <recommendedName>
        <fullName evidence="1">NERD domain-containing protein</fullName>
    </recommendedName>
</protein>
<proteinExistence type="predicted"/>
<gene>
    <name evidence="2" type="ORF">METZ01_LOCUS483689</name>
</gene>
<sequence length="187" mass="20707">MNAALVSTIGELRKLSPEQLVTRITEGFLIVYSQNPSPDEQNSWRNSIPALISPLPSECDDLPIIVEMRMPIGNERSDIVLLGGNNKSIVIELKHWSGSVFPYGEMKNQVLLGGKNGVLRTHPGYQCDGYVGKLNNFHSIGSSYDITGLVFLDAINYSHELDKFLNTFNSSVVYSDRTDDLGEIVCD</sequence>
<evidence type="ECO:0000313" key="2">
    <source>
        <dbReference type="EMBL" id="SVE30835.1"/>
    </source>
</evidence>
<dbReference type="Pfam" id="PF08378">
    <property type="entry name" value="NERD"/>
    <property type="match status" value="1"/>
</dbReference>